<dbReference type="RefSeq" id="WP_124197254.1">
    <property type="nucleotide sequence ID" value="NZ_REGA01000022.1"/>
</dbReference>
<organism evidence="3 4">
    <name type="scientific">Natrarchaeobius chitinivorans</name>
    <dbReference type="NCBI Taxonomy" id="1679083"/>
    <lineage>
        <taxon>Archaea</taxon>
        <taxon>Methanobacteriati</taxon>
        <taxon>Methanobacteriota</taxon>
        <taxon>Stenosarchaea group</taxon>
        <taxon>Halobacteria</taxon>
        <taxon>Halobacteriales</taxon>
        <taxon>Natrialbaceae</taxon>
        <taxon>Natrarchaeobius</taxon>
    </lineage>
</organism>
<gene>
    <name evidence="3" type="ORF">EA473_19535</name>
</gene>
<protein>
    <submittedName>
        <fullName evidence="3">DUF1616 domain-containing protein</fullName>
    </submittedName>
</protein>
<evidence type="ECO:0000313" key="3">
    <source>
        <dbReference type="EMBL" id="RQG90978.1"/>
    </source>
</evidence>
<dbReference type="InterPro" id="IPR011674">
    <property type="entry name" value="DUF1616"/>
</dbReference>
<proteinExistence type="predicted"/>
<feature type="region of interest" description="Disordered" evidence="1">
    <location>
        <begin position="78"/>
        <end position="103"/>
    </location>
</feature>
<comment type="caution">
    <text evidence="3">The sequence shown here is derived from an EMBL/GenBank/DDBJ whole genome shotgun (WGS) entry which is preliminary data.</text>
</comment>
<evidence type="ECO:0000313" key="4">
    <source>
        <dbReference type="Proteomes" id="UP000282323"/>
    </source>
</evidence>
<name>A0A3N6LNM7_NATCH</name>
<dbReference type="Proteomes" id="UP000282323">
    <property type="component" value="Unassembled WGS sequence"/>
</dbReference>
<dbReference type="InterPro" id="IPR014495">
    <property type="entry name" value="UCP018671"/>
</dbReference>
<sequence>MTDDRLRRVLLPRPLRAIPADLVAVLACTVTVNAATFLPVVRETPLGTLLGVLFFLVVPGYALVAAAFPGAGDSRSDLASKAGASRTDSAPKAGGPRPEPDASGLDTVERVALSLAASVAVVPLLVLPLEVTPWEMRLGPIMTVTSGFVLVSTAAAVVRRWHLPPERRFRVRYREWTSSGWRDRDGRRRGPAVVLLVVLIGSVAILGAAASVAVLAPIDGEGYSSIYVLSGDSDDVSGYPSSLELASGERHELTVGVDNEEHRAVEYAVVVVEQRVDRTGDSVTVTDQRELERFEVELNHGERWRHGHEVAPTMDGEGRIVWLLYPDGAPDEPTIERAGQYVSLPVTVAEPDD</sequence>
<dbReference type="AlphaFoldDB" id="A0A3N6LNM7"/>
<reference evidence="3 4" key="1">
    <citation type="submission" date="2018-10" db="EMBL/GenBank/DDBJ databases">
        <title>Natrarchaeobius chitinivorans gen. nov., sp. nov., and Natrarchaeobius haloalkaliphilus sp. nov., alkaliphilic, chitin-utilizing haloarchaea from hypersaline alkaline lakes.</title>
        <authorList>
            <person name="Sorokin D.Y."/>
            <person name="Elcheninov A.G."/>
            <person name="Kostrikina N.A."/>
            <person name="Bale N.J."/>
            <person name="Sinninghe Damste J.S."/>
            <person name="Khijniak T.V."/>
            <person name="Kublanov I.V."/>
            <person name="Toshchakov S.V."/>
        </authorList>
    </citation>
    <scope>NUCLEOTIDE SEQUENCE [LARGE SCALE GENOMIC DNA]</scope>
    <source>
        <strain evidence="3 4">AArcht4T</strain>
    </source>
</reference>
<accession>A0A3N6LNM7</accession>
<evidence type="ECO:0000256" key="1">
    <source>
        <dbReference type="SAM" id="MobiDB-lite"/>
    </source>
</evidence>
<evidence type="ECO:0000259" key="2">
    <source>
        <dbReference type="Pfam" id="PF07760"/>
    </source>
</evidence>
<dbReference type="EMBL" id="REGA01000022">
    <property type="protein sequence ID" value="RQG90978.1"/>
    <property type="molecule type" value="Genomic_DNA"/>
</dbReference>
<dbReference type="OrthoDB" id="82282at2157"/>
<dbReference type="PIRSF" id="PIRSF018671">
    <property type="entry name" value="UCP018671"/>
    <property type="match status" value="1"/>
</dbReference>
<feature type="domain" description="DUF1616" evidence="2">
    <location>
        <begin position="25"/>
        <end position="347"/>
    </location>
</feature>
<keyword evidence="4" id="KW-1185">Reference proteome</keyword>
<dbReference type="Pfam" id="PF07760">
    <property type="entry name" value="DUF1616"/>
    <property type="match status" value="1"/>
</dbReference>